<dbReference type="EMBL" id="CADCUE010000182">
    <property type="protein sequence ID" value="CAA9345328.1"/>
    <property type="molecule type" value="Genomic_DNA"/>
</dbReference>
<dbReference type="SUPFAM" id="SSF56219">
    <property type="entry name" value="DNase I-like"/>
    <property type="match status" value="1"/>
</dbReference>
<name>A0A6J4LZ17_9ACTN</name>
<organism evidence="2">
    <name type="scientific">uncultured Frankineae bacterium</name>
    <dbReference type="NCBI Taxonomy" id="437475"/>
    <lineage>
        <taxon>Bacteria</taxon>
        <taxon>Bacillati</taxon>
        <taxon>Actinomycetota</taxon>
        <taxon>Actinomycetes</taxon>
        <taxon>Frankiales</taxon>
        <taxon>environmental samples</taxon>
    </lineage>
</organism>
<dbReference type="GO" id="GO:0003824">
    <property type="term" value="F:catalytic activity"/>
    <property type="evidence" value="ECO:0007669"/>
    <property type="project" value="InterPro"/>
</dbReference>
<dbReference type="AlphaFoldDB" id="A0A6J4LZ17"/>
<dbReference type="GO" id="GO:0006506">
    <property type="term" value="P:GPI anchor biosynthetic process"/>
    <property type="evidence" value="ECO:0007669"/>
    <property type="project" value="TreeGrafter"/>
</dbReference>
<evidence type="ECO:0000313" key="2">
    <source>
        <dbReference type="EMBL" id="CAA9345328.1"/>
    </source>
</evidence>
<accession>A0A6J4LZ17</accession>
<dbReference type="PANTHER" id="PTHR14859">
    <property type="entry name" value="CALCOFLUOR WHITE HYPERSENSITIVE PROTEIN PRECURSOR"/>
    <property type="match status" value="1"/>
</dbReference>
<dbReference type="InterPro" id="IPR051916">
    <property type="entry name" value="GPI-anchor_lipid_remodeler"/>
</dbReference>
<reference evidence="2" key="1">
    <citation type="submission" date="2020-02" db="EMBL/GenBank/DDBJ databases">
        <authorList>
            <person name="Meier V. D."/>
        </authorList>
    </citation>
    <scope>NUCLEOTIDE SEQUENCE</scope>
    <source>
        <strain evidence="2">AVDCRST_MAG16</strain>
    </source>
</reference>
<sequence length="251" mass="26731">MRLATFNVLHGRSPADDSVDLDRFATAVATLDADVLALQEVDRGQPRSGGADLTAVAAEAGGYVAHRFVPALTGLPGAWSPASGGDARDAPAYGVALLSRVPVLSWQTVRLPALSVPTPVWFTGRRRPQIVHDEPRAAAVARLDAPGGPVTVVSTHLSFLVGWNVLQLHRLVRALAPEQRLVVAGDLNMPPHSARRASRLRSLAAGPTFPADRPVRQLDHVLGRGEVAGKDARVWDLPLSDHRALSVQLTL</sequence>
<proteinExistence type="predicted"/>
<feature type="domain" description="Endonuclease/exonuclease/phosphatase" evidence="1">
    <location>
        <begin position="4"/>
        <end position="242"/>
    </location>
</feature>
<dbReference type="PANTHER" id="PTHR14859:SF15">
    <property type="entry name" value="ENDONUCLEASE_EXONUCLEASE_PHOSPHATASE DOMAIN-CONTAINING PROTEIN"/>
    <property type="match status" value="1"/>
</dbReference>
<gene>
    <name evidence="2" type="ORF">AVDCRST_MAG16-2022</name>
</gene>
<dbReference type="InterPro" id="IPR005135">
    <property type="entry name" value="Endo/exonuclease/phosphatase"/>
</dbReference>
<dbReference type="GO" id="GO:0016020">
    <property type="term" value="C:membrane"/>
    <property type="evidence" value="ECO:0007669"/>
    <property type="project" value="GOC"/>
</dbReference>
<dbReference type="Pfam" id="PF03372">
    <property type="entry name" value="Exo_endo_phos"/>
    <property type="match status" value="1"/>
</dbReference>
<evidence type="ECO:0000259" key="1">
    <source>
        <dbReference type="Pfam" id="PF03372"/>
    </source>
</evidence>
<dbReference type="InterPro" id="IPR036691">
    <property type="entry name" value="Endo/exonu/phosph_ase_sf"/>
</dbReference>
<dbReference type="Gene3D" id="3.60.10.10">
    <property type="entry name" value="Endonuclease/exonuclease/phosphatase"/>
    <property type="match status" value="1"/>
</dbReference>
<protein>
    <recommendedName>
        <fullName evidence="1">Endonuclease/exonuclease/phosphatase domain-containing protein</fullName>
    </recommendedName>
</protein>